<protein>
    <submittedName>
        <fullName evidence="2">Uncharacterized protein</fullName>
    </submittedName>
</protein>
<feature type="compositionally biased region" description="Polar residues" evidence="1">
    <location>
        <begin position="15"/>
        <end position="32"/>
    </location>
</feature>
<dbReference type="EMBL" id="BKCJ011128685">
    <property type="protein sequence ID" value="GFC90890.1"/>
    <property type="molecule type" value="Genomic_DNA"/>
</dbReference>
<name>A0A699S0I8_TANCI</name>
<evidence type="ECO:0000256" key="1">
    <source>
        <dbReference type="SAM" id="MobiDB-lite"/>
    </source>
</evidence>
<feature type="region of interest" description="Disordered" evidence="1">
    <location>
        <begin position="1"/>
        <end position="32"/>
    </location>
</feature>
<proteinExistence type="predicted"/>
<sequence>KPQDHCSTEVPKGSGNPNPTASISNPPADQMETLTVETPIPIVSSLVPTVYSTDSQEPSSDARLISKTNRFEDILGGTTNSEESNGVEADITNMETGITASPTPTPIIHKDHPKGQIIGPLDTPIQTRNKSKEVEEQGFIATRTGFYCRNPSENRSSSSSVLPIFMLSILSITQENF</sequence>
<gene>
    <name evidence="2" type="ORF">Tci_862860</name>
</gene>
<dbReference type="AlphaFoldDB" id="A0A699S0I8"/>
<reference evidence="2" key="1">
    <citation type="journal article" date="2019" name="Sci. Rep.">
        <title>Draft genome of Tanacetum cinerariifolium, the natural source of mosquito coil.</title>
        <authorList>
            <person name="Yamashiro T."/>
            <person name="Shiraishi A."/>
            <person name="Satake H."/>
            <person name="Nakayama K."/>
        </authorList>
    </citation>
    <scope>NUCLEOTIDE SEQUENCE</scope>
</reference>
<accession>A0A699S0I8</accession>
<organism evidence="2">
    <name type="scientific">Tanacetum cinerariifolium</name>
    <name type="common">Dalmatian daisy</name>
    <name type="synonym">Chrysanthemum cinerariifolium</name>
    <dbReference type="NCBI Taxonomy" id="118510"/>
    <lineage>
        <taxon>Eukaryota</taxon>
        <taxon>Viridiplantae</taxon>
        <taxon>Streptophyta</taxon>
        <taxon>Embryophyta</taxon>
        <taxon>Tracheophyta</taxon>
        <taxon>Spermatophyta</taxon>
        <taxon>Magnoliopsida</taxon>
        <taxon>eudicotyledons</taxon>
        <taxon>Gunneridae</taxon>
        <taxon>Pentapetalae</taxon>
        <taxon>asterids</taxon>
        <taxon>campanulids</taxon>
        <taxon>Asterales</taxon>
        <taxon>Asteraceae</taxon>
        <taxon>Asteroideae</taxon>
        <taxon>Anthemideae</taxon>
        <taxon>Anthemidinae</taxon>
        <taxon>Tanacetum</taxon>
    </lineage>
</organism>
<feature type="non-terminal residue" evidence="2">
    <location>
        <position position="1"/>
    </location>
</feature>
<evidence type="ECO:0000313" key="2">
    <source>
        <dbReference type="EMBL" id="GFC90890.1"/>
    </source>
</evidence>
<comment type="caution">
    <text evidence="2">The sequence shown here is derived from an EMBL/GenBank/DDBJ whole genome shotgun (WGS) entry which is preliminary data.</text>
</comment>